<feature type="binding site" evidence="16">
    <location>
        <position position="303"/>
    </location>
    <ligand>
        <name>ATP</name>
        <dbReference type="ChEBI" id="CHEBI:30616"/>
    </ligand>
</feature>
<dbReference type="Pfam" id="PF00069">
    <property type="entry name" value="Pkinase"/>
    <property type="match status" value="1"/>
</dbReference>
<dbReference type="InterPro" id="IPR003591">
    <property type="entry name" value="Leu-rich_rpt_typical-subtyp"/>
</dbReference>
<dbReference type="GO" id="GO:0004672">
    <property type="term" value="F:protein kinase activity"/>
    <property type="evidence" value="ECO:0007669"/>
    <property type="project" value="InterPro"/>
</dbReference>
<protein>
    <recommendedName>
        <fullName evidence="18">Protein kinase domain-containing protein</fullName>
    </recommendedName>
</protein>
<comment type="caution">
    <text evidence="19">The sequence shown here is derived from an EMBL/GenBank/DDBJ whole genome shotgun (WGS) entry which is preliminary data.</text>
</comment>
<dbReference type="GO" id="GO:0005886">
    <property type="term" value="C:plasma membrane"/>
    <property type="evidence" value="ECO:0007669"/>
    <property type="project" value="UniProtKB-SubCell"/>
</dbReference>
<keyword evidence="13" id="KW-0472">Membrane</keyword>
<keyword evidence="12" id="KW-1133">Transmembrane helix</keyword>
<comment type="subcellular location">
    <subcellularLocation>
        <location evidence="1">Cell membrane</location>
        <topology evidence="1">Single-pass membrane protein</topology>
    </subcellularLocation>
    <subcellularLocation>
        <location evidence="2">Membrane</location>
        <topology evidence="2">Single-pass type I membrane protein</topology>
    </subcellularLocation>
</comment>
<dbReference type="InterPro" id="IPR011009">
    <property type="entry name" value="Kinase-like_dom_sf"/>
</dbReference>
<evidence type="ECO:0000256" key="11">
    <source>
        <dbReference type="ARBA" id="ARBA00022840"/>
    </source>
</evidence>
<evidence type="ECO:0000256" key="14">
    <source>
        <dbReference type="ARBA" id="ARBA00023170"/>
    </source>
</evidence>
<dbReference type="PROSITE" id="PS50011">
    <property type="entry name" value="PROTEIN_KINASE_DOM"/>
    <property type="match status" value="1"/>
</dbReference>
<keyword evidence="11 16" id="KW-0067">ATP-binding</keyword>
<evidence type="ECO:0000256" key="15">
    <source>
        <dbReference type="ARBA" id="ARBA00023180"/>
    </source>
</evidence>
<feature type="signal peptide" evidence="17">
    <location>
        <begin position="1"/>
        <end position="19"/>
    </location>
</feature>
<evidence type="ECO:0000256" key="8">
    <source>
        <dbReference type="ARBA" id="ARBA00022737"/>
    </source>
</evidence>
<evidence type="ECO:0000256" key="16">
    <source>
        <dbReference type="PROSITE-ProRule" id="PRU10141"/>
    </source>
</evidence>
<keyword evidence="5" id="KW-0808">Transferase</keyword>
<dbReference type="Pfam" id="PF00560">
    <property type="entry name" value="LRR_1"/>
    <property type="match status" value="4"/>
</dbReference>
<keyword evidence="6" id="KW-0812">Transmembrane</keyword>
<dbReference type="FunFam" id="3.80.10.10:FF:000041">
    <property type="entry name" value="LRR receptor-like serine/threonine-protein kinase ERECTA"/>
    <property type="match status" value="1"/>
</dbReference>
<comment type="similarity">
    <text evidence="3">Belongs to the protein kinase superfamily. Ser/Thr protein kinase family.</text>
</comment>
<dbReference type="EMBL" id="RXGB01004540">
    <property type="protein sequence ID" value="TMW89465.1"/>
    <property type="molecule type" value="Genomic_DNA"/>
</dbReference>
<keyword evidence="10" id="KW-0418">Kinase</keyword>
<feature type="chain" id="PRO_5026773444" description="Protein kinase domain-containing protein" evidence="17">
    <location>
        <begin position="20"/>
        <end position="505"/>
    </location>
</feature>
<dbReference type="Pfam" id="PF08263">
    <property type="entry name" value="LRRNT_2"/>
    <property type="match status" value="1"/>
</dbReference>
<dbReference type="GO" id="GO:0005524">
    <property type="term" value="F:ATP binding"/>
    <property type="evidence" value="ECO:0007669"/>
    <property type="project" value="UniProtKB-UniRule"/>
</dbReference>
<dbReference type="PANTHER" id="PTHR27000">
    <property type="entry name" value="LEUCINE-RICH REPEAT RECEPTOR-LIKE PROTEIN KINASE FAMILY PROTEIN-RELATED"/>
    <property type="match status" value="1"/>
</dbReference>
<dbReference type="SUPFAM" id="SSF52058">
    <property type="entry name" value="L domain-like"/>
    <property type="match status" value="1"/>
</dbReference>
<sequence length="505" mass="56106">MEEHILLLILLFLLQHFSAFVSCAPSNETDQEALIAFQSLIISHFLANNWTKNASLCSWFGVTCSSKSQRVVALNLPNLQLQGTISLSLANLSSLRELNLENNLFHGGISYGLGHLPRLRVIDVKNNQLNGSIPTSLFQNRRVQVISLAFNELSGEMWRGPWYVPQLRVLNLKNNSLTGIIPPTIGNATKLLNFSLSVNRINGNIPEEIGNLSQLAVLSLNDNKLTGSIPEALFNISSLLSASKKGKSKDVEKAPEIKTFQLISYHEIQRATNNFDVSNLIGVGGSGSVYKGTLFSGVVVAIKVLDLENEHVCKRFDAECEVIRNVRHRNLVSVITTCSSDHIRAFVLQFMSNGSLDNWLYREDRHLNLLQRVTVMLDVGIAIEYLHHGHDTPIVHCDLKPANVLLDENMVALVGGISKILVVSKSVAHEEILGTLGYIAPEYGSKGIVSACGDVYSYGIMLMEVLTKRRPTDEEIFNENLGLREWIRRAFSKTMLEVLDANLFF</sequence>
<dbReference type="InterPro" id="IPR017441">
    <property type="entry name" value="Protein_kinase_ATP_BS"/>
</dbReference>
<dbReference type="InterPro" id="IPR008271">
    <property type="entry name" value="Ser/Thr_kinase_AS"/>
</dbReference>
<dbReference type="SMART" id="SM00369">
    <property type="entry name" value="LRR_TYP"/>
    <property type="match status" value="4"/>
</dbReference>
<dbReference type="InterPro" id="IPR000719">
    <property type="entry name" value="Prot_kinase_dom"/>
</dbReference>
<evidence type="ECO:0000256" key="7">
    <source>
        <dbReference type="ARBA" id="ARBA00022729"/>
    </source>
</evidence>
<dbReference type="SMART" id="SM00220">
    <property type="entry name" value="S_TKc"/>
    <property type="match status" value="1"/>
</dbReference>
<reference evidence="19" key="1">
    <citation type="submission" date="2019-05" db="EMBL/GenBank/DDBJ databases">
        <title>The de novo reference genome and transcriptome assemblies of the wild tomato species Solanum chilense.</title>
        <authorList>
            <person name="Stam R."/>
            <person name="Nosenko T."/>
            <person name="Hoerger A.C."/>
            <person name="Stephan W."/>
            <person name="Seidel M.A."/>
            <person name="Kuhn J.M.M."/>
            <person name="Haberer G."/>
            <person name="Tellier A."/>
        </authorList>
    </citation>
    <scope>NUCLEOTIDE SEQUENCE</scope>
    <source>
        <tissue evidence="19">Mature leaves</tissue>
    </source>
</reference>
<evidence type="ECO:0000256" key="4">
    <source>
        <dbReference type="ARBA" id="ARBA00022614"/>
    </source>
</evidence>
<accession>A0A6N2B3L8</accession>
<evidence type="ECO:0000256" key="6">
    <source>
        <dbReference type="ARBA" id="ARBA00022692"/>
    </source>
</evidence>
<keyword evidence="9 16" id="KW-0547">Nucleotide-binding</keyword>
<organism evidence="19">
    <name type="scientific">Solanum chilense</name>
    <name type="common">Tomato</name>
    <name type="synonym">Lycopersicon chilense</name>
    <dbReference type="NCBI Taxonomy" id="4083"/>
    <lineage>
        <taxon>Eukaryota</taxon>
        <taxon>Viridiplantae</taxon>
        <taxon>Streptophyta</taxon>
        <taxon>Embryophyta</taxon>
        <taxon>Tracheophyta</taxon>
        <taxon>Spermatophyta</taxon>
        <taxon>Magnoliopsida</taxon>
        <taxon>eudicotyledons</taxon>
        <taxon>Gunneridae</taxon>
        <taxon>Pentapetalae</taxon>
        <taxon>asterids</taxon>
        <taxon>lamiids</taxon>
        <taxon>Solanales</taxon>
        <taxon>Solanaceae</taxon>
        <taxon>Solanoideae</taxon>
        <taxon>Solaneae</taxon>
        <taxon>Solanum</taxon>
        <taxon>Solanum subgen. Lycopersicon</taxon>
    </lineage>
</organism>
<evidence type="ECO:0000256" key="9">
    <source>
        <dbReference type="ARBA" id="ARBA00022741"/>
    </source>
</evidence>
<dbReference type="InterPro" id="IPR013210">
    <property type="entry name" value="LRR_N_plant-typ"/>
</dbReference>
<keyword evidence="15" id="KW-0325">Glycoprotein</keyword>
<keyword evidence="4" id="KW-0433">Leucine-rich repeat</keyword>
<dbReference type="Gene3D" id="3.30.200.20">
    <property type="entry name" value="Phosphorylase Kinase, domain 1"/>
    <property type="match status" value="1"/>
</dbReference>
<evidence type="ECO:0000256" key="10">
    <source>
        <dbReference type="ARBA" id="ARBA00022777"/>
    </source>
</evidence>
<keyword evidence="7 17" id="KW-0732">Signal</keyword>
<dbReference type="SUPFAM" id="SSF56112">
    <property type="entry name" value="Protein kinase-like (PK-like)"/>
    <property type="match status" value="1"/>
</dbReference>
<evidence type="ECO:0000256" key="13">
    <source>
        <dbReference type="ARBA" id="ARBA00023136"/>
    </source>
</evidence>
<evidence type="ECO:0000256" key="12">
    <source>
        <dbReference type="ARBA" id="ARBA00022989"/>
    </source>
</evidence>
<dbReference type="FunFam" id="3.80.10.10:FF:000129">
    <property type="entry name" value="Leucine-rich repeat receptor-like kinase"/>
    <property type="match status" value="1"/>
</dbReference>
<evidence type="ECO:0000256" key="17">
    <source>
        <dbReference type="SAM" id="SignalP"/>
    </source>
</evidence>
<evidence type="ECO:0000256" key="5">
    <source>
        <dbReference type="ARBA" id="ARBA00022679"/>
    </source>
</evidence>
<evidence type="ECO:0000259" key="18">
    <source>
        <dbReference type="PROSITE" id="PS50011"/>
    </source>
</evidence>
<evidence type="ECO:0000256" key="3">
    <source>
        <dbReference type="ARBA" id="ARBA00008684"/>
    </source>
</evidence>
<dbReference type="PROSITE" id="PS00107">
    <property type="entry name" value="PROTEIN_KINASE_ATP"/>
    <property type="match status" value="1"/>
</dbReference>
<dbReference type="Gene3D" id="3.80.10.10">
    <property type="entry name" value="Ribonuclease Inhibitor"/>
    <property type="match status" value="2"/>
</dbReference>
<dbReference type="AlphaFoldDB" id="A0A6N2B3L8"/>
<evidence type="ECO:0000256" key="2">
    <source>
        <dbReference type="ARBA" id="ARBA00004479"/>
    </source>
</evidence>
<dbReference type="Gene3D" id="1.10.510.10">
    <property type="entry name" value="Transferase(Phosphotransferase) domain 1"/>
    <property type="match status" value="1"/>
</dbReference>
<dbReference type="GO" id="GO:0050832">
    <property type="term" value="P:defense response to fungus"/>
    <property type="evidence" value="ECO:0007669"/>
    <property type="project" value="UniProtKB-ARBA"/>
</dbReference>
<dbReference type="FunFam" id="3.30.200.20:FF:000661">
    <property type="entry name" value="Serine-threonine protein kinase plant-type"/>
    <property type="match status" value="1"/>
</dbReference>
<evidence type="ECO:0000256" key="1">
    <source>
        <dbReference type="ARBA" id="ARBA00004162"/>
    </source>
</evidence>
<dbReference type="PROSITE" id="PS00108">
    <property type="entry name" value="PROTEIN_KINASE_ST"/>
    <property type="match status" value="1"/>
</dbReference>
<dbReference type="InterPro" id="IPR001611">
    <property type="entry name" value="Leu-rich_rpt"/>
</dbReference>
<evidence type="ECO:0000313" key="19">
    <source>
        <dbReference type="EMBL" id="TMW89465.1"/>
    </source>
</evidence>
<keyword evidence="14" id="KW-0675">Receptor</keyword>
<dbReference type="InterPro" id="IPR032675">
    <property type="entry name" value="LRR_dom_sf"/>
</dbReference>
<proteinExistence type="inferred from homology"/>
<keyword evidence="8" id="KW-0677">Repeat</keyword>
<gene>
    <name evidence="19" type="ORF">EJD97_017137</name>
</gene>
<name>A0A6N2B3L8_SOLCI</name>
<feature type="domain" description="Protein kinase" evidence="18">
    <location>
        <begin position="275"/>
        <end position="505"/>
    </location>
</feature>
<dbReference type="PANTHER" id="PTHR27000:SF785">
    <property type="entry name" value="PROTEIN KINASE DOMAIN-CONTAINING PROTEIN"/>
    <property type="match status" value="1"/>
</dbReference>